<feature type="transmembrane region" description="Helical" evidence="3">
    <location>
        <begin position="79"/>
        <end position="100"/>
    </location>
</feature>
<dbReference type="PROSITE" id="PS00194">
    <property type="entry name" value="THIOREDOXIN_1"/>
    <property type="match status" value="1"/>
</dbReference>
<proteinExistence type="inferred from homology"/>
<keyword evidence="3" id="KW-0472">Membrane</keyword>
<evidence type="ECO:0000256" key="3">
    <source>
        <dbReference type="SAM" id="Phobius"/>
    </source>
</evidence>
<dbReference type="PANTHER" id="PTHR45672">
    <property type="entry name" value="PROTEIN DISULFIDE-ISOMERASE C17H9.14C-RELATED"/>
    <property type="match status" value="1"/>
</dbReference>
<keyword evidence="3" id="KW-0812">Transmembrane</keyword>
<dbReference type="SUPFAM" id="SSF52833">
    <property type="entry name" value="Thioredoxin-like"/>
    <property type="match status" value="2"/>
</dbReference>
<feature type="domain" description="Thioredoxin" evidence="4">
    <location>
        <begin position="607"/>
        <end position="729"/>
    </location>
</feature>
<gene>
    <name evidence="5" type="ORF">ADUPG1_009915</name>
</gene>
<keyword evidence="2" id="KW-0732">Signal</keyword>
<evidence type="ECO:0000256" key="2">
    <source>
        <dbReference type="ARBA" id="ARBA00022729"/>
    </source>
</evidence>
<dbReference type="Pfam" id="PF00085">
    <property type="entry name" value="Thioredoxin"/>
    <property type="match status" value="2"/>
</dbReference>
<keyword evidence="3" id="KW-1133">Transmembrane helix</keyword>
<dbReference type="PROSITE" id="PS51352">
    <property type="entry name" value="THIOREDOXIN_2"/>
    <property type="match status" value="1"/>
</dbReference>
<comment type="similarity">
    <text evidence="1">Belongs to the protein disulfide isomerase family.</text>
</comment>
<evidence type="ECO:0000256" key="1">
    <source>
        <dbReference type="ARBA" id="ARBA00006347"/>
    </source>
</evidence>
<evidence type="ECO:0000313" key="6">
    <source>
        <dbReference type="Proteomes" id="UP001057375"/>
    </source>
</evidence>
<dbReference type="PANTHER" id="PTHR45672:SF3">
    <property type="entry name" value="THIOREDOXIN DOMAIN-CONTAINING PROTEIN 5"/>
    <property type="match status" value="1"/>
</dbReference>
<dbReference type="CDD" id="cd02961">
    <property type="entry name" value="PDI_a_family"/>
    <property type="match status" value="2"/>
</dbReference>
<dbReference type="InterPro" id="IPR036249">
    <property type="entry name" value="Thioredoxin-like_sf"/>
</dbReference>
<dbReference type="InterPro" id="IPR017937">
    <property type="entry name" value="Thioredoxin_CS"/>
</dbReference>
<accession>A0ABQ5KYD1</accession>
<comment type="caution">
    <text evidence="5">The sequence shown here is derived from an EMBL/GenBank/DDBJ whole genome shotgun (WGS) entry which is preliminary data.</text>
</comment>
<name>A0ABQ5KYD1_9EUKA</name>
<reference evidence="5" key="1">
    <citation type="submission" date="2022-03" db="EMBL/GenBank/DDBJ databases">
        <title>Draft genome sequence of Aduncisulcus paluster, a free-living microaerophilic Fornicata.</title>
        <authorList>
            <person name="Yuyama I."/>
            <person name="Kume K."/>
            <person name="Tamura T."/>
            <person name="Inagaki Y."/>
            <person name="Hashimoto T."/>
        </authorList>
    </citation>
    <scope>NUCLEOTIDE SEQUENCE</scope>
    <source>
        <strain evidence="5">NY0171</strain>
    </source>
</reference>
<protein>
    <recommendedName>
        <fullName evidence="4">Thioredoxin domain-containing protein</fullName>
    </recommendedName>
</protein>
<keyword evidence="6" id="KW-1185">Reference proteome</keyword>
<evidence type="ECO:0000259" key="4">
    <source>
        <dbReference type="PROSITE" id="PS51352"/>
    </source>
</evidence>
<dbReference type="Gene3D" id="3.40.30.10">
    <property type="entry name" value="Glutaredoxin"/>
    <property type="match status" value="2"/>
</dbReference>
<organism evidence="5 6">
    <name type="scientific">Aduncisulcus paluster</name>
    <dbReference type="NCBI Taxonomy" id="2918883"/>
    <lineage>
        <taxon>Eukaryota</taxon>
        <taxon>Metamonada</taxon>
        <taxon>Carpediemonas-like organisms</taxon>
        <taxon>Aduncisulcus</taxon>
    </lineage>
</organism>
<dbReference type="EMBL" id="BQXS01011372">
    <property type="protein sequence ID" value="GKT37056.1"/>
    <property type="molecule type" value="Genomic_DNA"/>
</dbReference>
<dbReference type="InterPro" id="IPR051063">
    <property type="entry name" value="PDI"/>
</dbReference>
<sequence length="736" mass="83606">MSIDFSKLEVSADRSYLKGLLGKVVRIIIKEDLRSGKRTIEGSIVSIDSESIVVNAYEKGEVCVCGAVKQCERRLTNTCICIVFVILVFISFVSADPVFITADDIERYPGEKIVVIGKYNEHKYVFDWMKKIDDLYIKSNESYQELFIELDQPENKELLSVFLNEKLPIFFIQGPFDSGITQYTHINKYDDFVETIQILSQKPDNSHVRTFQSEEKLYGAVKKEKKPIIVKFCVRESAHCEALKPHFERASSLIDSKVMFFDVDCKISKKTTEFCNKQGIGEYPTIELFNGNSWIKYENGRSFYDLKDFALKHTAINENFDLGVVMGDEEGEIIEPISTTLQLANFKAIQEDKTPKLIVFGDIFDTKTQVGYGEVEEAIELLGSKSSDLPIHTAINENFDLGVVMGDEEGEIIEPISTTLQLANFKAIQEDKTPKLIVFGDIFDTKTQVGYGEVEEAIELLGSKLLQGIGEYPTIELFNGNSWIKYENGRSFYDLKDFALKHTAINENFDLGVVMGDEEGEIIEPISTTLQLANFKAIQEDKTPKLIVFGDIFDTKTQVGYGEVEEAIELLGSKSSDLPIVFIITPDNIQPQRYNGLISKHKIVNFIEDLLEDPDYSYVHEFVSEEQLSSLSAKKPVFVKYFERWCGHCRALKPHFAKAAEKSADQCIFLEVECSKNDETKGFCRQQRVTGYPTLQLLTTHGEWVNYQGGRSAQEMSDFALKYVSQEQYMDQKIDL</sequence>
<dbReference type="InterPro" id="IPR013766">
    <property type="entry name" value="Thioredoxin_domain"/>
</dbReference>
<evidence type="ECO:0000313" key="5">
    <source>
        <dbReference type="EMBL" id="GKT37056.1"/>
    </source>
</evidence>
<dbReference type="Proteomes" id="UP001057375">
    <property type="component" value="Unassembled WGS sequence"/>
</dbReference>